<gene>
    <name evidence="1" type="ORF">A3A33_01815</name>
</gene>
<sequence>MSTSIRLARELGSLVDGEILKVLSSRSRPRVERRREFRRLLVFQSPRELAKLANHRGMIEFPDETLSEEE</sequence>
<evidence type="ECO:0000313" key="1">
    <source>
        <dbReference type="EMBL" id="OGN28982.1"/>
    </source>
</evidence>
<dbReference type="Proteomes" id="UP000179047">
    <property type="component" value="Unassembled WGS sequence"/>
</dbReference>
<comment type="caution">
    <text evidence="1">The sequence shown here is derived from an EMBL/GenBank/DDBJ whole genome shotgun (WGS) entry which is preliminary data.</text>
</comment>
<reference evidence="1 2" key="1">
    <citation type="journal article" date="2016" name="Nat. Commun.">
        <title>Thousands of microbial genomes shed light on interconnected biogeochemical processes in an aquifer system.</title>
        <authorList>
            <person name="Anantharaman K."/>
            <person name="Brown C.T."/>
            <person name="Hug L.A."/>
            <person name="Sharon I."/>
            <person name="Castelle C.J."/>
            <person name="Probst A.J."/>
            <person name="Thomas B.C."/>
            <person name="Singh A."/>
            <person name="Wilkins M.J."/>
            <person name="Karaoz U."/>
            <person name="Brodie E.L."/>
            <person name="Williams K.H."/>
            <person name="Hubbard S.S."/>
            <person name="Banfield J.F."/>
        </authorList>
    </citation>
    <scope>NUCLEOTIDE SEQUENCE [LARGE SCALE GENOMIC DNA]</scope>
</reference>
<name>A0A1F8GU72_9BACT</name>
<dbReference type="STRING" id="1802701.A3A33_01815"/>
<dbReference type="EMBL" id="MGKP01000011">
    <property type="protein sequence ID" value="OGN28982.1"/>
    <property type="molecule type" value="Genomic_DNA"/>
</dbReference>
<accession>A0A1F8GU72</accession>
<evidence type="ECO:0000313" key="2">
    <source>
        <dbReference type="Proteomes" id="UP000179047"/>
    </source>
</evidence>
<dbReference type="AlphaFoldDB" id="A0A1F8GU72"/>
<organism evidence="1 2">
    <name type="scientific">Candidatus Yanofskybacteria bacterium RIFCSPLOWO2_01_FULL_49_25</name>
    <dbReference type="NCBI Taxonomy" id="1802701"/>
    <lineage>
        <taxon>Bacteria</taxon>
        <taxon>Candidatus Yanofskyibacteriota</taxon>
    </lineage>
</organism>
<proteinExistence type="predicted"/>
<protein>
    <submittedName>
        <fullName evidence="1">Uncharacterized protein</fullName>
    </submittedName>
</protein>